<keyword evidence="4 5" id="KW-0472">Membrane</keyword>
<dbReference type="InterPro" id="IPR051533">
    <property type="entry name" value="WaaL-like"/>
</dbReference>
<feature type="transmembrane region" description="Helical" evidence="5">
    <location>
        <begin position="111"/>
        <end position="133"/>
    </location>
</feature>
<evidence type="ECO:0000256" key="2">
    <source>
        <dbReference type="ARBA" id="ARBA00022692"/>
    </source>
</evidence>
<dbReference type="InterPro" id="IPR007016">
    <property type="entry name" value="O-antigen_ligase-rel_domated"/>
</dbReference>
<feature type="domain" description="O-antigen ligase-related" evidence="6">
    <location>
        <begin position="187"/>
        <end position="342"/>
    </location>
</feature>
<keyword evidence="3 5" id="KW-1133">Transmembrane helix</keyword>
<proteinExistence type="predicted"/>
<evidence type="ECO:0000256" key="4">
    <source>
        <dbReference type="ARBA" id="ARBA00023136"/>
    </source>
</evidence>
<feature type="transmembrane region" description="Helical" evidence="5">
    <location>
        <begin position="200"/>
        <end position="217"/>
    </location>
</feature>
<reference evidence="7 8" key="1">
    <citation type="submission" date="2019-03" db="EMBL/GenBank/DDBJ databases">
        <title>Genomic Encyclopedia of Type Strains, Phase III (KMG-III): the genomes of soil and plant-associated and newly described type strains.</title>
        <authorList>
            <person name="Whitman W."/>
        </authorList>
    </citation>
    <scope>NUCLEOTIDE SEQUENCE [LARGE SCALE GENOMIC DNA]</scope>
    <source>
        <strain evidence="7 8">CECT 5797</strain>
    </source>
</reference>
<feature type="transmembrane region" description="Helical" evidence="5">
    <location>
        <begin position="366"/>
        <end position="385"/>
    </location>
</feature>
<evidence type="ECO:0000313" key="7">
    <source>
        <dbReference type="EMBL" id="TDR57295.1"/>
    </source>
</evidence>
<accession>A0A4R6ZWV0</accession>
<evidence type="ECO:0000256" key="5">
    <source>
        <dbReference type="SAM" id="Phobius"/>
    </source>
</evidence>
<comment type="caution">
    <text evidence="7">The sequence shown here is derived from an EMBL/GenBank/DDBJ whole genome shotgun (WGS) entry which is preliminary data.</text>
</comment>
<dbReference type="Proteomes" id="UP000295212">
    <property type="component" value="Unassembled WGS sequence"/>
</dbReference>
<organism evidence="7 8">
    <name type="scientific">Halomonas ventosae</name>
    <dbReference type="NCBI Taxonomy" id="229007"/>
    <lineage>
        <taxon>Bacteria</taxon>
        <taxon>Pseudomonadati</taxon>
        <taxon>Pseudomonadota</taxon>
        <taxon>Gammaproteobacteria</taxon>
        <taxon>Oceanospirillales</taxon>
        <taxon>Halomonadaceae</taxon>
        <taxon>Halomonas</taxon>
    </lineage>
</organism>
<dbReference type="PANTHER" id="PTHR37422">
    <property type="entry name" value="TEICHURONIC ACID BIOSYNTHESIS PROTEIN TUAE"/>
    <property type="match status" value="1"/>
</dbReference>
<evidence type="ECO:0000256" key="3">
    <source>
        <dbReference type="ARBA" id="ARBA00022989"/>
    </source>
</evidence>
<dbReference type="Pfam" id="PF04932">
    <property type="entry name" value="Wzy_C"/>
    <property type="match status" value="1"/>
</dbReference>
<dbReference type="EMBL" id="SNZJ01000001">
    <property type="protein sequence ID" value="TDR57295.1"/>
    <property type="molecule type" value="Genomic_DNA"/>
</dbReference>
<feature type="transmembrane region" description="Helical" evidence="5">
    <location>
        <begin position="86"/>
        <end position="104"/>
    </location>
</feature>
<keyword evidence="2 5" id="KW-0812">Transmembrane</keyword>
<evidence type="ECO:0000313" key="8">
    <source>
        <dbReference type="Proteomes" id="UP000295212"/>
    </source>
</evidence>
<feature type="transmembrane region" description="Helical" evidence="5">
    <location>
        <begin position="229"/>
        <end position="247"/>
    </location>
</feature>
<dbReference type="AlphaFoldDB" id="A0A4R6ZWV0"/>
<feature type="transmembrane region" description="Helical" evidence="5">
    <location>
        <begin position="52"/>
        <end position="71"/>
    </location>
</feature>
<keyword evidence="7" id="KW-0436">Ligase</keyword>
<feature type="transmembrane region" description="Helical" evidence="5">
    <location>
        <begin position="335"/>
        <end position="354"/>
    </location>
</feature>
<protein>
    <submittedName>
        <fullName evidence="7">O-antigen ligase</fullName>
    </submittedName>
</protein>
<dbReference type="GO" id="GO:0016020">
    <property type="term" value="C:membrane"/>
    <property type="evidence" value="ECO:0007669"/>
    <property type="project" value="UniProtKB-SubCell"/>
</dbReference>
<dbReference type="GO" id="GO:0016874">
    <property type="term" value="F:ligase activity"/>
    <property type="evidence" value="ECO:0007669"/>
    <property type="project" value="UniProtKB-KW"/>
</dbReference>
<dbReference type="RefSeq" id="WP_166644561.1">
    <property type="nucleotide sequence ID" value="NZ_SNZJ01000001.1"/>
</dbReference>
<sequence length="433" mass="48022">MSRFFVFSNGWLLFSFLAWLIVIPWGYAVIPLMVLGMILLRLPVMRHVASRLDLRDLSFCLAFFLYTAIWLMDVWQSGDWLVADGVAMPLWPVLATMVLIWLRLFPPSPRLWWAGLCTGSLLAGSIALFEYRVLMLERVGNGMNAIPFGNIALLLGCLSLVASFWWLKNERGARGKVWFSLAAAAGGMLASLLSGTRGGWLAAPVLAILIWIAWQSMPDHEVHYWRRRSWLTVTLVIMMLVGVFFLGEPASRLAAAINQFQGYWLSGDCGGSIGLRLEMWKGGVILFSERPLTGWGEGGLEAARDALVDQGLVYPGISVFTQLHSDMIDTAARRGLVGLVSLLGLYGVPLTLFWRCRRDPDPRVRLLAIAGVMIVTSFMIFGFSQSMLRDVRGLSGYLGLCVGCWAVLRSIESSNRSACPPGERCVNARAPVR</sequence>
<feature type="transmembrane region" description="Helical" evidence="5">
    <location>
        <begin position="12"/>
        <end position="40"/>
    </location>
</feature>
<feature type="transmembrane region" description="Helical" evidence="5">
    <location>
        <begin position="145"/>
        <end position="165"/>
    </location>
</feature>
<dbReference type="PANTHER" id="PTHR37422:SF13">
    <property type="entry name" value="LIPOPOLYSACCHARIDE BIOSYNTHESIS PROTEIN PA4999-RELATED"/>
    <property type="match status" value="1"/>
</dbReference>
<name>A0A4R6ZWV0_9GAMM</name>
<comment type="subcellular location">
    <subcellularLocation>
        <location evidence="1">Membrane</location>
        <topology evidence="1">Multi-pass membrane protein</topology>
    </subcellularLocation>
</comment>
<evidence type="ECO:0000256" key="1">
    <source>
        <dbReference type="ARBA" id="ARBA00004141"/>
    </source>
</evidence>
<evidence type="ECO:0000259" key="6">
    <source>
        <dbReference type="Pfam" id="PF04932"/>
    </source>
</evidence>
<gene>
    <name evidence="7" type="ORF">DFP85_101110</name>
</gene>